<dbReference type="PROSITE" id="PS50893">
    <property type="entry name" value="ABC_TRANSPORTER_2"/>
    <property type="match status" value="1"/>
</dbReference>
<organism evidence="8 9">
    <name type="scientific">Eiseniibacteriota bacterium</name>
    <dbReference type="NCBI Taxonomy" id="2212470"/>
    <lineage>
        <taxon>Bacteria</taxon>
        <taxon>Candidatus Eiseniibacteriota</taxon>
    </lineage>
</organism>
<dbReference type="GO" id="GO:0005524">
    <property type="term" value="F:ATP binding"/>
    <property type="evidence" value="ECO:0007669"/>
    <property type="project" value="UniProtKB-KW"/>
</dbReference>
<gene>
    <name evidence="8" type="ORF">FJY75_04085</name>
</gene>
<keyword evidence="2 5" id="KW-0812">Transmembrane</keyword>
<evidence type="ECO:0000313" key="9">
    <source>
        <dbReference type="Proteomes" id="UP000748308"/>
    </source>
</evidence>
<feature type="transmembrane region" description="Helical" evidence="5">
    <location>
        <begin position="180"/>
        <end position="199"/>
    </location>
</feature>
<dbReference type="InterPro" id="IPR036640">
    <property type="entry name" value="ABC1_TM_sf"/>
</dbReference>
<evidence type="ECO:0000256" key="4">
    <source>
        <dbReference type="ARBA" id="ARBA00023136"/>
    </source>
</evidence>
<sequence length="451" mass="48425">MVGAAALGAVFLYLQRWLLIGCSRRIEYDLRNDLFRHVQRLDVSFFGRTRAGDLMARFTNDLGALRDVVGPGLMYAFSMTVTLALSIALMIAIDARLTLIAFAPYPLISLVTFFFSRALHTRSRRVQDAFGLLSARVQEDLAGTRVLRAYAQEDSRALAFRELNEEYLAANMAVARLRGLFIAAMGALAGSGLAIALLAGGRMVMEGRLSLGGLVAFSAYLAELTWPVVAVGFVIGMLQRGAGAAARIDGLLAARPEIAGGPVTARPRPRIEFERVSFRYPGARVDALLDISFRVGAGRTLGVVGRTGSGKSTLLKLILRLHDPSAGRILLDGLDLRERSLSAARAIAGYAPQDAFLFSRSLCENIAYGVPDADPDSVARAASRALLDDDLAHMPRGLATLLGERGVTLSGGQRQRASLARALLLEPDLLLLDDTLSSVDAGTEAAIVREL</sequence>
<dbReference type="InterPro" id="IPR039421">
    <property type="entry name" value="Type_1_exporter"/>
</dbReference>
<dbReference type="EMBL" id="VGIY01000066">
    <property type="protein sequence ID" value="MBM3317013.1"/>
    <property type="molecule type" value="Genomic_DNA"/>
</dbReference>
<dbReference type="Pfam" id="PF00664">
    <property type="entry name" value="ABC_membrane"/>
    <property type="match status" value="1"/>
</dbReference>
<evidence type="ECO:0000313" key="8">
    <source>
        <dbReference type="EMBL" id="MBM3317013.1"/>
    </source>
</evidence>
<feature type="domain" description="ABC transporter" evidence="6">
    <location>
        <begin position="271"/>
        <end position="451"/>
    </location>
</feature>
<dbReference type="PANTHER" id="PTHR24221:SF579">
    <property type="entry name" value="ABC TRANSPORTER"/>
    <property type="match status" value="1"/>
</dbReference>
<dbReference type="InterPro" id="IPR003439">
    <property type="entry name" value="ABC_transporter-like_ATP-bd"/>
</dbReference>
<feature type="non-terminal residue" evidence="8">
    <location>
        <position position="451"/>
    </location>
</feature>
<feature type="transmembrane region" description="Helical" evidence="5">
    <location>
        <begin position="99"/>
        <end position="119"/>
    </location>
</feature>
<keyword evidence="8" id="KW-0067">ATP-binding</keyword>
<proteinExistence type="predicted"/>
<evidence type="ECO:0000256" key="1">
    <source>
        <dbReference type="ARBA" id="ARBA00004651"/>
    </source>
</evidence>
<dbReference type="Gene3D" id="3.40.50.300">
    <property type="entry name" value="P-loop containing nucleotide triphosphate hydrolases"/>
    <property type="match status" value="1"/>
</dbReference>
<dbReference type="PROSITE" id="PS00211">
    <property type="entry name" value="ABC_TRANSPORTER_1"/>
    <property type="match status" value="1"/>
</dbReference>
<dbReference type="InterPro" id="IPR011527">
    <property type="entry name" value="ABC1_TM_dom"/>
</dbReference>
<reference evidence="8" key="1">
    <citation type="submission" date="2019-03" db="EMBL/GenBank/DDBJ databases">
        <title>Lake Tanganyika Metagenome-Assembled Genomes (MAGs).</title>
        <authorList>
            <person name="Tran P."/>
        </authorList>
    </citation>
    <scope>NUCLEOTIDE SEQUENCE</scope>
    <source>
        <strain evidence="8">M_DeepCast_400m_m2_100</strain>
    </source>
</reference>
<feature type="transmembrane region" description="Helical" evidence="5">
    <location>
        <begin position="73"/>
        <end position="93"/>
    </location>
</feature>
<accession>A0A938BNA1</accession>
<dbReference type="GO" id="GO:0016887">
    <property type="term" value="F:ATP hydrolysis activity"/>
    <property type="evidence" value="ECO:0007669"/>
    <property type="project" value="InterPro"/>
</dbReference>
<comment type="subcellular location">
    <subcellularLocation>
        <location evidence="1">Cell membrane</location>
        <topology evidence="1">Multi-pass membrane protein</topology>
    </subcellularLocation>
</comment>
<dbReference type="Gene3D" id="1.20.1560.10">
    <property type="entry name" value="ABC transporter type 1, transmembrane domain"/>
    <property type="match status" value="1"/>
</dbReference>
<dbReference type="SUPFAM" id="SSF90123">
    <property type="entry name" value="ABC transporter transmembrane region"/>
    <property type="match status" value="1"/>
</dbReference>
<keyword evidence="3 5" id="KW-1133">Transmembrane helix</keyword>
<dbReference type="SUPFAM" id="SSF52540">
    <property type="entry name" value="P-loop containing nucleoside triphosphate hydrolases"/>
    <property type="match status" value="1"/>
</dbReference>
<dbReference type="AlphaFoldDB" id="A0A938BNA1"/>
<dbReference type="GO" id="GO:0005886">
    <property type="term" value="C:plasma membrane"/>
    <property type="evidence" value="ECO:0007669"/>
    <property type="project" value="UniProtKB-SubCell"/>
</dbReference>
<dbReference type="Proteomes" id="UP000748308">
    <property type="component" value="Unassembled WGS sequence"/>
</dbReference>
<evidence type="ECO:0000256" key="3">
    <source>
        <dbReference type="ARBA" id="ARBA00022989"/>
    </source>
</evidence>
<comment type="caution">
    <text evidence="8">The sequence shown here is derived from an EMBL/GenBank/DDBJ whole genome shotgun (WGS) entry which is preliminary data.</text>
</comment>
<dbReference type="InterPro" id="IPR017871">
    <property type="entry name" value="ABC_transporter-like_CS"/>
</dbReference>
<evidence type="ECO:0000256" key="5">
    <source>
        <dbReference type="SAM" id="Phobius"/>
    </source>
</evidence>
<dbReference type="CDD" id="cd18541">
    <property type="entry name" value="ABC_6TM_TmrB_like"/>
    <property type="match status" value="1"/>
</dbReference>
<dbReference type="Pfam" id="PF00005">
    <property type="entry name" value="ABC_tran"/>
    <property type="match status" value="1"/>
</dbReference>
<dbReference type="InterPro" id="IPR027417">
    <property type="entry name" value="P-loop_NTPase"/>
</dbReference>
<keyword evidence="4 5" id="KW-0472">Membrane</keyword>
<evidence type="ECO:0000259" key="7">
    <source>
        <dbReference type="PROSITE" id="PS50929"/>
    </source>
</evidence>
<evidence type="ECO:0000256" key="2">
    <source>
        <dbReference type="ARBA" id="ARBA00022692"/>
    </source>
</evidence>
<dbReference type="PROSITE" id="PS50929">
    <property type="entry name" value="ABC_TM1F"/>
    <property type="match status" value="1"/>
</dbReference>
<feature type="domain" description="ABC transmembrane type-1" evidence="7">
    <location>
        <begin position="1"/>
        <end position="240"/>
    </location>
</feature>
<keyword evidence="8" id="KW-0547">Nucleotide-binding</keyword>
<dbReference type="PANTHER" id="PTHR24221">
    <property type="entry name" value="ATP-BINDING CASSETTE SUB-FAMILY B"/>
    <property type="match status" value="1"/>
</dbReference>
<protein>
    <submittedName>
        <fullName evidence="8">ABC transporter ATP-binding protein</fullName>
    </submittedName>
</protein>
<evidence type="ECO:0000259" key="6">
    <source>
        <dbReference type="PROSITE" id="PS50893"/>
    </source>
</evidence>
<feature type="transmembrane region" description="Helical" evidence="5">
    <location>
        <begin position="211"/>
        <end position="238"/>
    </location>
</feature>
<dbReference type="GO" id="GO:0140359">
    <property type="term" value="F:ABC-type transporter activity"/>
    <property type="evidence" value="ECO:0007669"/>
    <property type="project" value="InterPro"/>
</dbReference>
<name>A0A938BNA1_UNCEI</name>